<dbReference type="PANTHER" id="PTHR45088:SF1">
    <property type="entry name" value="OS04G0476000 PROTEIN"/>
    <property type="match status" value="1"/>
</dbReference>
<protein>
    <submittedName>
        <fullName evidence="2">OLC1v1028383C2</fullName>
    </submittedName>
</protein>
<accession>A0AAV1CBJ7</accession>
<name>A0AAV1CBJ7_OLDCO</name>
<proteinExistence type="predicted"/>
<dbReference type="InterPro" id="IPR011990">
    <property type="entry name" value="TPR-like_helical_dom_sf"/>
</dbReference>
<feature type="region of interest" description="Disordered" evidence="1">
    <location>
        <begin position="1"/>
        <end position="66"/>
    </location>
</feature>
<feature type="compositionally biased region" description="Basic and acidic residues" evidence="1">
    <location>
        <begin position="20"/>
        <end position="31"/>
    </location>
</feature>
<dbReference type="PANTHER" id="PTHR45088">
    <property type="entry name" value="OSJNBA0022H21.17 PROTEIN"/>
    <property type="match status" value="1"/>
</dbReference>
<reference evidence="2" key="1">
    <citation type="submission" date="2023-03" db="EMBL/GenBank/DDBJ databases">
        <authorList>
            <person name="Julca I."/>
        </authorList>
    </citation>
    <scope>NUCLEOTIDE SEQUENCE</scope>
</reference>
<dbReference type="EMBL" id="OX459119">
    <property type="protein sequence ID" value="CAI9092989.1"/>
    <property type="molecule type" value="Genomic_DNA"/>
</dbReference>
<dbReference type="Pfam" id="PF08238">
    <property type="entry name" value="Sel1"/>
    <property type="match status" value="6"/>
</dbReference>
<evidence type="ECO:0000313" key="3">
    <source>
        <dbReference type="Proteomes" id="UP001161247"/>
    </source>
</evidence>
<organism evidence="2 3">
    <name type="scientific">Oldenlandia corymbosa var. corymbosa</name>
    <dbReference type="NCBI Taxonomy" id="529605"/>
    <lineage>
        <taxon>Eukaryota</taxon>
        <taxon>Viridiplantae</taxon>
        <taxon>Streptophyta</taxon>
        <taxon>Embryophyta</taxon>
        <taxon>Tracheophyta</taxon>
        <taxon>Spermatophyta</taxon>
        <taxon>Magnoliopsida</taxon>
        <taxon>eudicotyledons</taxon>
        <taxon>Gunneridae</taxon>
        <taxon>Pentapetalae</taxon>
        <taxon>asterids</taxon>
        <taxon>lamiids</taxon>
        <taxon>Gentianales</taxon>
        <taxon>Rubiaceae</taxon>
        <taxon>Rubioideae</taxon>
        <taxon>Spermacoceae</taxon>
        <taxon>Hedyotis-Oldenlandia complex</taxon>
        <taxon>Oldenlandia</taxon>
    </lineage>
</organism>
<feature type="compositionally biased region" description="Polar residues" evidence="1">
    <location>
        <begin position="1"/>
        <end position="13"/>
    </location>
</feature>
<dbReference type="AlphaFoldDB" id="A0AAV1CBJ7"/>
<keyword evidence="3" id="KW-1185">Reference proteome</keyword>
<dbReference type="SMART" id="SM00671">
    <property type="entry name" value="SEL1"/>
    <property type="match status" value="5"/>
</dbReference>
<sequence length="353" mass="39463">MKQKTWPSGSGNHRFTALLLDRRESHPRYESEYPPSRSEPAYTSKRKSTRSSDQHRPSSRSSSSRTHRYDYSALPYDVVSKIAASFKYTDLRAASLACKAWRDALAPLREAMLFLRWGKRYKHGRGGVKPNLSKALDSFLKGAARGSTLAMVDAGLLYWDMGDKEKGIALYRKAAELGDPAGQCNLGLSYLQADPPFYNEALKWLYKASLSGHVRAQYQLALCLHQGRGLPKNLREAARWYQQAAVGGYARAMYNTSLCYSGGVGFSQSHQLARKWMQRAANCGHVRAQFEHGLGLFAEGDMMKAVVYLELAGRAGEIAADRVKAVVLQKMSLASREQAMRNADNWRPLPSSR</sequence>
<dbReference type="SUPFAM" id="SSF81383">
    <property type="entry name" value="F-box domain"/>
    <property type="match status" value="1"/>
</dbReference>
<dbReference type="SUPFAM" id="SSF81901">
    <property type="entry name" value="HCP-like"/>
    <property type="match status" value="1"/>
</dbReference>
<evidence type="ECO:0000256" key="1">
    <source>
        <dbReference type="SAM" id="MobiDB-lite"/>
    </source>
</evidence>
<dbReference type="InterPro" id="IPR006597">
    <property type="entry name" value="Sel1-like"/>
</dbReference>
<evidence type="ECO:0000313" key="2">
    <source>
        <dbReference type="EMBL" id="CAI9092989.1"/>
    </source>
</evidence>
<gene>
    <name evidence="2" type="ORF">OLC1_LOCUS4519</name>
</gene>
<dbReference type="Proteomes" id="UP001161247">
    <property type="component" value="Chromosome 2"/>
</dbReference>
<dbReference type="Gene3D" id="1.25.40.10">
    <property type="entry name" value="Tetratricopeptide repeat domain"/>
    <property type="match status" value="2"/>
</dbReference>
<dbReference type="InterPro" id="IPR036047">
    <property type="entry name" value="F-box-like_dom_sf"/>
</dbReference>
<dbReference type="InterPro" id="IPR053301">
    <property type="entry name" value="F-box_motif"/>
</dbReference>